<evidence type="ECO:0000313" key="2">
    <source>
        <dbReference type="EMBL" id="KAF6021468.1"/>
    </source>
</evidence>
<gene>
    <name evidence="2" type="ORF">EB796_020225</name>
</gene>
<evidence type="ECO:0000313" key="3">
    <source>
        <dbReference type="Proteomes" id="UP000593567"/>
    </source>
</evidence>
<dbReference type="InterPro" id="IPR011333">
    <property type="entry name" value="SKP1/BTB/POZ_sf"/>
</dbReference>
<name>A0A7J7J7V3_BUGNE</name>
<dbReference type="OrthoDB" id="2347980at2759"/>
<organism evidence="2 3">
    <name type="scientific">Bugula neritina</name>
    <name type="common">Brown bryozoan</name>
    <name type="synonym">Sertularia neritina</name>
    <dbReference type="NCBI Taxonomy" id="10212"/>
    <lineage>
        <taxon>Eukaryota</taxon>
        <taxon>Metazoa</taxon>
        <taxon>Spiralia</taxon>
        <taxon>Lophotrochozoa</taxon>
        <taxon>Bryozoa</taxon>
        <taxon>Gymnolaemata</taxon>
        <taxon>Cheilostomatida</taxon>
        <taxon>Flustrina</taxon>
        <taxon>Buguloidea</taxon>
        <taxon>Bugulidae</taxon>
        <taxon>Bugula</taxon>
    </lineage>
</organism>
<sequence>MGGANSHVPLLPNLPSKIRKAAITQAIGRRLDKRKRLSRTLKRIIHYNSKHPNKDQCKLFKELVSSWTTVELSRLVEVYESTITLQQVAAEASAARPVIPDVYADLGSTLHKQTCSDTTIDYAGHCFACHKAILASRSEYFRKQFNQVMKDGEVIKLTPPASVPADHELFTQFLQYLYSDTPPDPEILSATNFTAMYTFSSESVRLAEYPCHSVILASRSQLLRNLINRRMAESHPDSTEIVLDDAVVGYKYAPLILKLIYQVIFVEILSRIFLTSVV</sequence>
<dbReference type="InterPro" id="IPR042345">
    <property type="entry name" value="Btbd7"/>
</dbReference>
<dbReference type="AlphaFoldDB" id="A0A7J7J7V3"/>
<comment type="caution">
    <text evidence="2">The sequence shown here is derived from an EMBL/GenBank/DDBJ whole genome shotgun (WGS) entry which is preliminary data.</text>
</comment>
<dbReference type="EMBL" id="VXIV02003030">
    <property type="protein sequence ID" value="KAF6021468.1"/>
    <property type="molecule type" value="Genomic_DNA"/>
</dbReference>
<dbReference type="PROSITE" id="PS50097">
    <property type="entry name" value="BTB"/>
    <property type="match status" value="1"/>
</dbReference>
<dbReference type="PANTHER" id="PTHR16064:SF3">
    <property type="entry name" value="BTB_POZ DOMAIN-CONTAINING PROTEIN 7"/>
    <property type="match status" value="1"/>
</dbReference>
<keyword evidence="3" id="KW-1185">Reference proteome</keyword>
<evidence type="ECO:0000259" key="1">
    <source>
        <dbReference type="PROSITE" id="PS50097"/>
    </source>
</evidence>
<dbReference type="Gene3D" id="3.30.710.10">
    <property type="entry name" value="Potassium Channel Kv1.1, Chain A"/>
    <property type="match status" value="2"/>
</dbReference>
<feature type="domain" description="BTB" evidence="1">
    <location>
        <begin position="116"/>
        <end position="186"/>
    </location>
</feature>
<dbReference type="Proteomes" id="UP000593567">
    <property type="component" value="Unassembled WGS sequence"/>
</dbReference>
<dbReference type="GO" id="GO:0061138">
    <property type="term" value="P:morphogenesis of a branching epithelium"/>
    <property type="evidence" value="ECO:0007669"/>
    <property type="project" value="InterPro"/>
</dbReference>
<protein>
    <submittedName>
        <fullName evidence="2">BTBD7</fullName>
    </submittedName>
</protein>
<reference evidence="2" key="1">
    <citation type="submission" date="2020-06" db="EMBL/GenBank/DDBJ databases">
        <title>Draft genome of Bugula neritina, a colonial animal packing powerful symbionts and potential medicines.</title>
        <authorList>
            <person name="Rayko M."/>
        </authorList>
    </citation>
    <scope>NUCLEOTIDE SEQUENCE [LARGE SCALE GENOMIC DNA]</scope>
    <source>
        <strain evidence="2">Kwan_BN1</strain>
    </source>
</reference>
<dbReference type="SUPFAM" id="SSF54695">
    <property type="entry name" value="POZ domain"/>
    <property type="match status" value="1"/>
</dbReference>
<proteinExistence type="predicted"/>
<dbReference type="CDD" id="cd18186">
    <property type="entry name" value="BTB_POZ_ZBTB_KLHL-like"/>
    <property type="match status" value="1"/>
</dbReference>
<dbReference type="InterPro" id="IPR000210">
    <property type="entry name" value="BTB/POZ_dom"/>
</dbReference>
<dbReference type="PANTHER" id="PTHR16064">
    <property type="entry name" value="BTB POZ DOMAIN CONTAINING 7"/>
    <property type="match status" value="1"/>
</dbReference>
<dbReference type="Pfam" id="PF00651">
    <property type="entry name" value="BTB"/>
    <property type="match status" value="1"/>
</dbReference>
<accession>A0A7J7J7V3</accession>